<dbReference type="GO" id="GO:0005524">
    <property type="term" value="F:ATP binding"/>
    <property type="evidence" value="ECO:0007669"/>
    <property type="project" value="UniProtKB-KW"/>
</dbReference>
<dbReference type="PROSITE" id="PS50109">
    <property type="entry name" value="HIS_KIN"/>
    <property type="match status" value="1"/>
</dbReference>
<evidence type="ECO:0000256" key="6">
    <source>
        <dbReference type="ARBA" id="ARBA00022777"/>
    </source>
</evidence>
<evidence type="ECO:0000256" key="3">
    <source>
        <dbReference type="ARBA" id="ARBA00022553"/>
    </source>
</evidence>
<feature type="transmembrane region" description="Helical" evidence="12">
    <location>
        <begin position="151"/>
        <end position="172"/>
    </location>
</feature>
<keyword evidence="3 11" id="KW-0597">Phosphoprotein</keyword>
<dbReference type="InterPro" id="IPR036097">
    <property type="entry name" value="HisK_dim/P_sf"/>
</dbReference>
<dbReference type="Pfam" id="PF00072">
    <property type="entry name" value="Response_reg"/>
    <property type="match status" value="1"/>
</dbReference>
<dbReference type="PANTHER" id="PTHR45339">
    <property type="entry name" value="HYBRID SIGNAL TRANSDUCTION HISTIDINE KINASE J"/>
    <property type="match status" value="1"/>
</dbReference>
<dbReference type="CDD" id="cd16922">
    <property type="entry name" value="HATPase_EvgS-ArcB-TorS-like"/>
    <property type="match status" value="1"/>
</dbReference>
<dbReference type="Proteomes" id="UP000198346">
    <property type="component" value="Unassembled WGS sequence"/>
</dbReference>
<dbReference type="SUPFAM" id="SSF52172">
    <property type="entry name" value="CheY-like"/>
    <property type="match status" value="1"/>
</dbReference>
<keyword evidence="16" id="KW-1185">Reference proteome</keyword>
<evidence type="ECO:0000259" key="13">
    <source>
        <dbReference type="PROSITE" id="PS50109"/>
    </source>
</evidence>
<dbReference type="InterPro" id="IPR001789">
    <property type="entry name" value="Sig_transdc_resp-reg_receiver"/>
</dbReference>
<dbReference type="Gene3D" id="3.40.50.2300">
    <property type="match status" value="1"/>
</dbReference>
<feature type="transmembrane region" description="Helical" evidence="12">
    <location>
        <begin position="42"/>
        <end position="75"/>
    </location>
</feature>
<dbReference type="SUPFAM" id="SSF55874">
    <property type="entry name" value="ATPase domain of HSP90 chaperone/DNA topoisomerase II/histidine kinase"/>
    <property type="match status" value="1"/>
</dbReference>
<keyword evidence="5" id="KW-0547">Nucleotide-binding</keyword>
<evidence type="ECO:0000256" key="10">
    <source>
        <dbReference type="ARBA" id="ARBA00068150"/>
    </source>
</evidence>
<keyword evidence="12" id="KW-0472">Membrane</keyword>
<dbReference type="GO" id="GO:0000155">
    <property type="term" value="F:phosphorelay sensor kinase activity"/>
    <property type="evidence" value="ECO:0007669"/>
    <property type="project" value="InterPro"/>
</dbReference>
<reference evidence="15 16" key="1">
    <citation type="submission" date="2017-07" db="EMBL/GenBank/DDBJ databases">
        <authorList>
            <person name="Sun Z.S."/>
            <person name="Albrecht U."/>
            <person name="Echele G."/>
            <person name="Lee C.C."/>
        </authorList>
    </citation>
    <scope>NUCLEOTIDE SEQUENCE [LARGE SCALE GENOMIC DNA]</scope>
    <source>
        <strain evidence="15 16">CGMCC 1.12710</strain>
    </source>
</reference>
<keyword evidence="8" id="KW-0902">Two-component regulatory system</keyword>
<evidence type="ECO:0000313" key="15">
    <source>
        <dbReference type="EMBL" id="SNT73481.1"/>
    </source>
</evidence>
<name>A0A239PT57_9PROT</name>
<dbReference type="Pfam" id="PF00512">
    <property type="entry name" value="HisKA"/>
    <property type="match status" value="1"/>
</dbReference>
<dbReference type="InterPro" id="IPR036890">
    <property type="entry name" value="HATPase_C_sf"/>
</dbReference>
<dbReference type="InterPro" id="IPR003594">
    <property type="entry name" value="HATPase_dom"/>
</dbReference>
<organism evidence="15 16">
    <name type="scientific">Amphiplicatus metriothermophilus</name>
    <dbReference type="NCBI Taxonomy" id="1519374"/>
    <lineage>
        <taxon>Bacteria</taxon>
        <taxon>Pseudomonadati</taxon>
        <taxon>Pseudomonadota</taxon>
        <taxon>Alphaproteobacteria</taxon>
        <taxon>Parvularculales</taxon>
        <taxon>Parvularculaceae</taxon>
        <taxon>Amphiplicatus</taxon>
    </lineage>
</organism>
<keyword evidence="6 15" id="KW-0418">Kinase</keyword>
<evidence type="ECO:0000256" key="12">
    <source>
        <dbReference type="SAM" id="Phobius"/>
    </source>
</evidence>
<evidence type="ECO:0000256" key="7">
    <source>
        <dbReference type="ARBA" id="ARBA00022840"/>
    </source>
</evidence>
<dbReference type="EC" id="2.7.13.3" evidence="2"/>
<dbReference type="PRINTS" id="PR00344">
    <property type="entry name" value="BCTRLSENSOR"/>
</dbReference>
<keyword evidence="12" id="KW-0812">Transmembrane</keyword>
<accession>A0A239PT57</accession>
<dbReference type="EMBL" id="FZQA01000003">
    <property type="protein sequence ID" value="SNT73481.1"/>
    <property type="molecule type" value="Genomic_DNA"/>
</dbReference>
<evidence type="ECO:0000256" key="1">
    <source>
        <dbReference type="ARBA" id="ARBA00000085"/>
    </source>
</evidence>
<evidence type="ECO:0000256" key="2">
    <source>
        <dbReference type="ARBA" id="ARBA00012438"/>
    </source>
</evidence>
<keyword evidence="7" id="KW-0067">ATP-binding</keyword>
<evidence type="ECO:0000259" key="14">
    <source>
        <dbReference type="PROSITE" id="PS50110"/>
    </source>
</evidence>
<dbReference type="InterPro" id="IPR004358">
    <property type="entry name" value="Sig_transdc_His_kin-like_C"/>
</dbReference>
<dbReference type="SMART" id="SM00387">
    <property type="entry name" value="HATPase_c"/>
    <property type="match status" value="1"/>
</dbReference>
<dbReference type="InterPro" id="IPR005467">
    <property type="entry name" value="His_kinase_dom"/>
</dbReference>
<dbReference type="SMART" id="SM00448">
    <property type="entry name" value="REC"/>
    <property type="match status" value="1"/>
</dbReference>
<keyword evidence="12" id="KW-1133">Transmembrane helix</keyword>
<dbReference type="PROSITE" id="PS50110">
    <property type="entry name" value="RESPONSE_REGULATORY"/>
    <property type="match status" value="1"/>
</dbReference>
<feature type="transmembrane region" description="Helical" evidence="12">
    <location>
        <begin position="178"/>
        <end position="199"/>
    </location>
</feature>
<feature type="transmembrane region" description="Helical" evidence="12">
    <location>
        <begin position="127"/>
        <end position="144"/>
    </location>
</feature>
<proteinExistence type="predicted"/>
<dbReference type="SMART" id="SM00388">
    <property type="entry name" value="HisKA"/>
    <property type="match status" value="1"/>
</dbReference>
<dbReference type="InterPro" id="IPR011006">
    <property type="entry name" value="CheY-like_superfamily"/>
</dbReference>
<protein>
    <recommendedName>
        <fullName evidence="10">Sensory/regulatory protein RpfC</fullName>
        <ecNumber evidence="2">2.7.13.3</ecNumber>
    </recommendedName>
</protein>
<feature type="transmembrane region" description="Helical" evidence="12">
    <location>
        <begin position="96"/>
        <end position="121"/>
    </location>
</feature>
<comment type="subunit">
    <text evidence="9">At low DSF concentrations, interacts with RpfF.</text>
</comment>
<dbReference type="SUPFAM" id="SSF47384">
    <property type="entry name" value="Homodimeric domain of signal transducing histidine kinase"/>
    <property type="match status" value="1"/>
</dbReference>
<evidence type="ECO:0000256" key="11">
    <source>
        <dbReference type="PROSITE-ProRule" id="PRU00169"/>
    </source>
</evidence>
<dbReference type="CDD" id="cd17546">
    <property type="entry name" value="REC_hyHK_CKI1_RcsC-like"/>
    <property type="match status" value="1"/>
</dbReference>
<dbReference type="Gene3D" id="3.30.565.10">
    <property type="entry name" value="Histidine kinase-like ATPase, C-terminal domain"/>
    <property type="match status" value="1"/>
</dbReference>
<dbReference type="CDD" id="cd00082">
    <property type="entry name" value="HisKA"/>
    <property type="match status" value="1"/>
</dbReference>
<evidence type="ECO:0000256" key="4">
    <source>
        <dbReference type="ARBA" id="ARBA00022679"/>
    </source>
</evidence>
<dbReference type="InterPro" id="IPR003661">
    <property type="entry name" value="HisK_dim/P_dom"/>
</dbReference>
<dbReference type="AlphaFoldDB" id="A0A239PT57"/>
<evidence type="ECO:0000256" key="8">
    <source>
        <dbReference type="ARBA" id="ARBA00023012"/>
    </source>
</evidence>
<dbReference type="Gene3D" id="1.10.287.130">
    <property type="match status" value="1"/>
</dbReference>
<feature type="modified residue" description="4-aspartylphosphate" evidence="11">
    <location>
        <position position="531"/>
    </location>
</feature>
<feature type="domain" description="Histidine kinase" evidence="13">
    <location>
        <begin position="236"/>
        <end position="455"/>
    </location>
</feature>
<dbReference type="FunFam" id="1.10.287.130:FF:000002">
    <property type="entry name" value="Two-component osmosensing histidine kinase"/>
    <property type="match status" value="1"/>
</dbReference>
<comment type="catalytic activity">
    <reaction evidence="1">
        <text>ATP + protein L-histidine = ADP + protein N-phospho-L-histidine.</text>
        <dbReference type="EC" id="2.7.13.3"/>
    </reaction>
</comment>
<evidence type="ECO:0000256" key="5">
    <source>
        <dbReference type="ARBA" id="ARBA00022741"/>
    </source>
</evidence>
<feature type="domain" description="Response regulatory" evidence="14">
    <location>
        <begin position="482"/>
        <end position="602"/>
    </location>
</feature>
<gene>
    <name evidence="15" type="ORF">SAMN06297382_1835</name>
</gene>
<evidence type="ECO:0000256" key="9">
    <source>
        <dbReference type="ARBA" id="ARBA00064003"/>
    </source>
</evidence>
<dbReference type="PANTHER" id="PTHR45339:SF1">
    <property type="entry name" value="HYBRID SIGNAL TRANSDUCTION HISTIDINE KINASE J"/>
    <property type="match status" value="1"/>
</dbReference>
<keyword evidence="4" id="KW-0808">Transferase</keyword>
<dbReference type="FunFam" id="3.30.565.10:FF:000010">
    <property type="entry name" value="Sensor histidine kinase RcsC"/>
    <property type="match status" value="1"/>
</dbReference>
<evidence type="ECO:0000313" key="16">
    <source>
        <dbReference type="Proteomes" id="UP000198346"/>
    </source>
</evidence>
<sequence length="616" mass="66028">MQAQGAEAVGQAADSKIPSVASTLSRLQAVATARARGAVLRLVIAAVGAAVLSLAAGVVLAGAWFSCIVLSQLLDSRAWAAFRRPERTAPPTRLELFLLYASCVQATLIYSLFPALMWFLWGEAGKLFAIIWLSGALLHVAMHMHHEPRVFFAAIAPHTAYFLGLPLHALIVDAPPGRVGGAVVLMAAALYLAHLFTAFRQYGESSRQMLAAQENAREKQIAAEEASRAKSTFLATMSHEIRTPMNGVLGMAEALEATELTSGQAEKLRIIRESGDLLLTILNDILDFSKIEANKIEIETAPFRLTDVARKVENLHSLKAREKGLDFSVICEIDGETPRLGDQHRIVQILHNLVVNAIKFTQIGGVAVRIAAAPGTPDRCVIEVADSGIGMTPEQAARIFEPFSQADTATSRQFGGTGLGLSIVNGLVRSMGGTISVETAPGAGSTFIVELPLPRAPADALPENGRSNDYSDAAAPCERSLRILAAEDNAVNRAVLQALLAPAGHRIEFATDGFEAIEAIRGESFDLVLMDISMPGMDGEEAMRRIREAETERGAARPTPIIAVSAHAMRQQIEHYRTIGFDGYVTKPVTSDRLLSEINRVISVHAGGRRDSSAAA</sequence>
<dbReference type="Pfam" id="PF02518">
    <property type="entry name" value="HATPase_c"/>
    <property type="match status" value="1"/>
</dbReference>